<name>A0A1I7BK30_9BACT</name>
<dbReference type="InterPro" id="IPR012933">
    <property type="entry name" value="HicA_mRNA_interferase"/>
</dbReference>
<dbReference type="EMBL" id="FPBF01000003">
    <property type="protein sequence ID" value="SFT87540.1"/>
    <property type="molecule type" value="Genomic_DNA"/>
</dbReference>
<organism evidence="1 2">
    <name type="scientific">Algoriphagus locisalis</name>
    <dbReference type="NCBI Taxonomy" id="305507"/>
    <lineage>
        <taxon>Bacteria</taxon>
        <taxon>Pseudomonadati</taxon>
        <taxon>Bacteroidota</taxon>
        <taxon>Cytophagia</taxon>
        <taxon>Cytophagales</taxon>
        <taxon>Cyclobacteriaceae</taxon>
        <taxon>Algoriphagus</taxon>
    </lineage>
</organism>
<dbReference type="OrthoDB" id="129814at2"/>
<dbReference type="RefSeq" id="WP_091693418.1">
    <property type="nucleotide sequence ID" value="NZ_FPBF01000003.1"/>
</dbReference>
<reference evidence="2" key="1">
    <citation type="submission" date="2016-10" db="EMBL/GenBank/DDBJ databases">
        <authorList>
            <person name="Varghese N."/>
            <person name="Submissions S."/>
        </authorList>
    </citation>
    <scope>NUCLEOTIDE SEQUENCE [LARGE SCALE GENOMIC DNA]</scope>
    <source>
        <strain evidence="2">DSM 23445</strain>
    </source>
</reference>
<accession>A0A1I7BK30</accession>
<dbReference type="STRING" id="305507.SAMN04489724_2489"/>
<dbReference type="SUPFAM" id="SSF54786">
    <property type="entry name" value="YcfA/nrd intein domain"/>
    <property type="match status" value="1"/>
</dbReference>
<gene>
    <name evidence="1" type="ORF">SAMN04489724_2489</name>
</gene>
<dbReference type="Pfam" id="PF07927">
    <property type="entry name" value="HicA_toxin"/>
    <property type="match status" value="1"/>
</dbReference>
<dbReference type="AlphaFoldDB" id="A0A1I7BK30"/>
<protein>
    <submittedName>
        <fullName evidence="1">HicA toxin of toxin-antitoxin</fullName>
    </submittedName>
</protein>
<sequence>MSKFEKLLLKVLSGKSDKNLSISDLKTLLTQLGFQERGGAGSHTIYKREDVPEMINIQSTKDGKAKPYQVKQIREIIIGYKLSKQ</sequence>
<keyword evidence="2" id="KW-1185">Reference proteome</keyword>
<proteinExistence type="predicted"/>
<evidence type="ECO:0000313" key="2">
    <source>
        <dbReference type="Proteomes" id="UP000199673"/>
    </source>
</evidence>
<dbReference type="GO" id="GO:0003729">
    <property type="term" value="F:mRNA binding"/>
    <property type="evidence" value="ECO:0007669"/>
    <property type="project" value="InterPro"/>
</dbReference>
<evidence type="ECO:0000313" key="1">
    <source>
        <dbReference type="EMBL" id="SFT87540.1"/>
    </source>
</evidence>
<dbReference type="Proteomes" id="UP000199673">
    <property type="component" value="Unassembled WGS sequence"/>
</dbReference>